<dbReference type="GO" id="GO:0006508">
    <property type="term" value="P:proteolysis"/>
    <property type="evidence" value="ECO:0007669"/>
    <property type="project" value="InterPro"/>
</dbReference>
<feature type="compositionally biased region" description="Low complexity" evidence="2">
    <location>
        <begin position="307"/>
        <end position="316"/>
    </location>
</feature>
<dbReference type="PROSITE" id="PS50158">
    <property type="entry name" value="ZF_CCHC"/>
    <property type="match status" value="1"/>
</dbReference>
<accession>A0A1A9VIE2</accession>
<feature type="compositionally biased region" description="Basic residues" evidence="2">
    <location>
        <begin position="1"/>
        <end position="18"/>
    </location>
</feature>
<dbReference type="STRING" id="7395.A0A1A9VIE2"/>
<dbReference type="PROSITE" id="PS00141">
    <property type="entry name" value="ASP_PROTEASE"/>
    <property type="match status" value="1"/>
</dbReference>
<dbReference type="GO" id="GO:0003676">
    <property type="term" value="F:nucleic acid binding"/>
    <property type="evidence" value="ECO:0007669"/>
    <property type="project" value="InterPro"/>
</dbReference>
<dbReference type="VEuPathDB" id="VectorBase:GAUT038422"/>
<feature type="region of interest" description="Disordered" evidence="2">
    <location>
        <begin position="1"/>
        <end position="49"/>
    </location>
</feature>
<dbReference type="GO" id="GO:0008270">
    <property type="term" value="F:zinc ion binding"/>
    <property type="evidence" value="ECO:0007669"/>
    <property type="project" value="UniProtKB-KW"/>
</dbReference>
<reference evidence="4" key="1">
    <citation type="submission" date="2020-05" db="UniProtKB">
        <authorList>
            <consortium name="EnsemblMetazoa"/>
        </authorList>
    </citation>
    <scope>IDENTIFICATION</scope>
    <source>
        <strain evidence="4">TTRI</strain>
    </source>
</reference>
<dbReference type="InterPro" id="IPR021109">
    <property type="entry name" value="Peptidase_aspartic_dom_sf"/>
</dbReference>
<dbReference type="SMART" id="SM00343">
    <property type="entry name" value="ZnF_C2HC"/>
    <property type="match status" value="2"/>
</dbReference>
<evidence type="ECO:0000313" key="5">
    <source>
        <dbReference type="Proteomes" id="UP000078200"/>
    </source>
</evidence>
<feature type="domain" description="CCHC-type" evidence="3">
    <location>
        <begin position="319"/>
        <end position="332"/>
    </location>
</feature>
<keyword evidence="1" id="KW-0479">Metal-binding</keyword>
<evidence type="ECO:0000256" key="1">
    <source>
        <dbReference type="PROSITE-ProRule" id="PRU00047"/>
    </source>
</evidence>
<feature type="compositionally biased region" description="Basic and acidic residues" evidence="2">
    <location>
        <begin position="22"/>
        <end position="34"/>
    </location>
</feature>
<dbReference type="EnsemblMetazoa" id="GAUT038422-RA">
    <property type="protein sequence ID" value="GAUT038422-PA"/>
    <property type="gene ID" value="GAUT038422"/>
</dbReference>
<sequence>MGKRNVRNGRVSKQRPKQKPAYVKETRRSQKSEKSANVSTRFPRKPEPNVIGSVFDETLISYLKEPIEKCMRATPRESSDSIGESGCILIESYEEIITKIKAATDEELSLIKPTIGLADGATPPTRFEFGDNDEWIPLETHDPHYLYLQEKYRAVTCKGRLRKEELSEACGALDLNNKVTVDDMRKAVTALITTPDLAADMKVKLTELEMKYATKTLHLPPATERGTSRKRHFQEQISCGAAMDRICKWSMRYNGETCALEFIGRVQELCEMIALGERLEDIPVSTLTSPPRTTSGPPHTPRVNAPTTMNTSSTSRNTCLRCGQPGHFARNCMSQRAPACWDCGRPRVLTKNCYRQNAGQHTQARGMTVKESIEQWKPPSGAVPKIMKVVGSTLVASLTVGGLPTTGVVDTGATRSIIRKDVIGLKSLVISNKFQVQHIPSDCSLFRLYNENDDYLYLKR</sequence>
<dbReference type="SUPFAM" id="SSF57756">
    <property type="entry name" value="Retrovirus zinc finger-like domains"/>
    <property type="match status" value="1"/>
</dbReference>
<dbReference type="Gene3D" id="4.10.60.10">
    <property type="entry name" value="Zinc finger, CCHC-type"/>
    <property type="match status" value="1"/>
</dbReference>
<organism evidence="4 5">
    <name type="scientific">Glossina austeni</name>
    <name type="common">Savannah tsetse fly</name>
    <dbReference type="NCBI Taxonomy" id="7395"/>
    <lineage>
        <taxon>Eukaryota</taxon>
        <taxon>Metazoa</taxon>
        <taxon>Ecdysozoa</taxon>
        <taxon>Arthropoda</taxon>
        <taxon>Hexapoda</taxon>
        <taxon>Insecta</taxon>
        <taxon>Pterygota</taxon>
        <taxon>Neoptera</taxon>
        <taxon>Endopterygota</taxon>
        <taxon>Diptera</taxon>
        <taxon>Brachycera</taxon>
        <taxon>Muscomorpha</taxon>
        <taxon>Hippoboscoidea</taxon>
        <taxon>Glossinidae</taxon>
        <taxon>Glossina</taxon>
    </lineage>
</organism>
<evidence type="ECO:0000256" key="2">
    <source>
        <dbReference type="SAM" id="MobiDB-lite"/>
    </source>
</evidence>
<keyword evidence="1" id="KW-0863">Zinc-finger</keyword>
<feature type="compositionally biased region" description="Polar residues" evidence="2">
    <location>
        <begin position="285"/>
        <end position="297"/>
    </location>
</feature>
<protein>
    <recommendedName>
        <fullName evidence="3">CCHC-type domain-containing protein</fullName>
    </recommendedName>
</protein>
<dbReference type="Proteomes" id="UP000078200">
    <property type="component" value="Unassembled WGS sequence"/>
</dbReference>
<dbReference type="InterPro" id="IPR001969">
    <property type="entry name" value="Aspartic_peptidase_AS"/>
</dbReference>
<keyword evidence="5" id="KW-1185">Reference proteome</keyword>
<dbReference type="InterPro" id="IPR036875">
    <property type="entry name" value="Znf_CCHC_sf"/>
</dbReference>
<dbReference type="SUPFAM" id="SSF50630">
    <property type="entry name" value="Acid proteases"/>
    <property type="match status" value="1"/>
</dbReference>
<dbReference type="AlphaFoldDB" id="A0A1A9VIE2"/>
<proteinExistence type="predicted"/>
<feature type="region of interest" description="Disordered" evidence="2">
    <location>
        <begin position="284"/>
        <end position="316"/>
    </location>
</feature>
<dbReference type="Pfam" id="PF00098">
    <property type="entry name" value="zf-CCHC"/>
    <property type="match status" value="1"/>
</dbReference>
<evidence type="ECO:0000259" key="3">
    <source>
        <dbReference type="PROSITE" id="PS50158"/>
    </source>
</evidence>
<dbReference type="GO" id="GO:0004190">
    <property type="term" value="F:aspartic-type endopeptidase activity"/>
    <property type="evidence" value="ECO:0007669"/>
    <property type="project" value="InterPro"/>
</dbReference>
<dbReference type="InterPro" id="IPR001878">
    <property type="entry name" value="Znf_CCHC"/>
</dbReference>
<keyword evidence="1" id="KW-0862">Zinc</keyword>
<name>A0A1A9VIE2_GLOAU</name>
<evidence type="ECO:0000313" key="4">
    <source>
        <dbReference type="EnsemblMetazoa" id="GAUT038422-PA"/>
    </source>
</evidence>